<evidence type="ECO:0000313" key="3">
    <source>
        <dbReference type="Proteomes" id="UP000695264"/>
    </source>
</evidence>
<organism evidence="2 3">
    <name type="scientific">Streptomyces zingiberis</name>
    <dbReference type="NCBI Taxonomy" id="2053010"/>
    <lineage>
        <taxon>Bacteria</taxon>
        <taxon>Bacillati</taxon>
        <taxon>Actinomycetota</taxon>
        <taxon>Actinomycetes</taxon>
        <taxon>Kitasatosporales</taxon>
        <taxon>Streptomycetaceae</taxon>
        <taxon>Streptomyces</taxon>
    </lineage>
</organism>
<protein>
    <submittedName>
        <fullName evidence="2">MbtH family protein</fullName>
    </submittedName>
</protein>
<dbReference type="Gene3D" id="3.90.820.10">
    <property type="entry name" value="Structural Genomics, Unknown Function 30-nov-00 1gh9 Mol_id"/>
    <property type="match status" value="1"/>
</dbReference>
<comment type="caution">
    <text evidence="2">The sequence shown here is derived from an EMBL/GenBank/DDBJ whole genome shotgun (WGS) entry which is preliminary data.</text>
</comment>
<dbReference type="InterPro" id="IPR037407">
    <property type="entry name" value="MLP_fam"/>
</dbReference>
<evidence type="ECO:0000259" key="1">
    <source>
        <dbReference type="SMART" id="SM00923"/>
    </source>
</evidence>
<proteinExistence type="predicted"/>
<dbReference type="Pfam" id="PF03621">
    <property type="entry name" value="MbtH"/>
    <property type="match status" value="1"/>
</dbReference>
<sequence length="67" mass="7443">MTNPFDDPAVLHRVLVNDEGQHSLWPEFAEVPAGWHPVHGPASREACIAYVDAHWTDLTPRSALASR</sequence>
<dbReference type="EMBL" id="JAATEN010000002">
    <property type="protein sequence ID" value="NJP99731.1"/>
    <property type="molecule type" value="Genomic_DNA"/>
</dbReference>
<gene>
    <name evidence="2" type="ORF">HCK00_04030</name>
</gene>
<keyword evidence="3" id="KW-1185">Reference proteome</keyword>
<dbReference type="SMART" id="SM00923">
    <property type="entry name" value="MbtH"/>
    <property type="match status" value="1"/>
</dbReference>
<dbReference type="PANTHER" id="PTHR38444">
    <property type="entry name" value="ENTEROBACTIN BIOSYNTHESIS PROTEIN YBDZ"/>
    <property type="match status" value="1"/>
</dbReference>
<dbReference type="RefSeq" id="WP_168100410.1">
    <property type="nucleotide sequence ID" value="NZ_JAATEN010000002.1"/>
</dbReference>
<evidence type="ECO:0000313" key="2">
    <source>
        <dbReference type="EMBL" id="NJP99731.1"/>
    </source>
</evidence>
<dbReference type="SUPFAM" id="SSF160582">
    <property type="entry name" value="MbtH-like"/>
    <property type="match status" value="1"/>
</dbReference>
<feature type="domain" description="MbtH-like" evidence="1">
    <location>
        <begin position="3"/>
        <end position="53"/>
    </location>
</feature>
<dbReference type="InterPro" id="IPR038020">
    <property type="entry name" value="MbtH-like_sf"/>
</dbReference>
<accession>A0ABX1BPT0</accession>
<dbReference type="Proteomes" id="UP000695264">
    <property type="component" value="Unassembled WGS sequence"/>
</dbReference>
<dbReference type="PANTHER" id="PTHR38444:SF1">
    <property type="entry name" value="ENTEROBACTIN BIOSYNTHESIS PROTEIN YBDZ"/>
    <property type="match status" value="1"/>
</dbReference>
<reference evidence="2 3" key="1">
    <citation type="submission" date="2020-03" db="EMBL/GenBank/DDBJ databases">
        <title>WGS of actinomycetes isolated from Thailand.</title>
        <authorList>
            <person name="Thawai C."/>
        </authorList>
    </citation>
    <scope>NUCLEOTIDE SEQUENCE [LARGE SCALE GENOMIC DNA]</scope>
    <source>
        <strain evidence="2 3">PLAI 1-29</strain>
    </source>
</reference>
<dbReference type="InterPro" id="IPR005153">
    <property type="entry name" value="MbtH-like_dom"/>
</dbReference>
<name>A0ABX1BPT0_9ACTN</name>